<feature type="domain" description="CFAP65 fourth Ig-like" evidence="9">
    <location>
        <begin position="343"/>
        <end position="435"/>
    </location>
</feature>
<feature type="domain" description="CFAP65 eight Ig-like" evidence="11">
    <location>
        <begin position="871"/>
        <end position="972"/>
    </location>
</feature>
<dbReference type="Gene3D" id="2.60.40.10">
    <property type="entry name" value="Immunoglobulins"/>
    <property type="match status" value="11"/>
</dbReference>
<dbReference type="GO" id="GO:0005737">
    <property type="term" value="C:cytoplasm"/>
    <property type="evidence" value="ECO:0007669"/>
    <property type="project" value="UniProtKB-SubCell"/>
</dbReference>
<protein>
    <submittedName>
        <fullName evidence="13">Cilia- and flagella-associated protein 65</fullName>
    </submittedName>
</protein>
<dbReference type="EMBL" id="CP151504">
    <property type="protein sequence ID" value="WZN61320.1"/>
    <property type="molecule type" value="Genomic_DNA"/>
</dbReference>
<evidence type="ECO:0000259" key="11">
    <source>
        <dbReference type="Pfam" id="PF25248"/>
    </source>
</evidence>
<keyword evidence="4 13" id="KW-0282">Flagellum</keyword>
<dbReference type="PANTHER" id="PTHR46127">
    <property type="entry name" value="CILIA- AND FLAGELLA-ASSOCIATED PROTEIN 65"/>
    <property type="match status" value="1"/>
</dbReference>
<evidence type="ECO:0000256" key="5">
    <source>
        <dbReference type="ARBA" id="ARBA00023069"/>
    </source>
</evidence>
<dbReference type="InterPro" id="IPR056305">
    <property type="entry name" value="Ig_CFAP65_10th"/>
</dbReference>
<dbReference type="InterPro" id="IPR056344">
    <property type="entry name" value="Ig_CFAP65-like_9th"/>
</dbReference>
<dbReference type="InterPro" id="IPR013783">
    <property type="entry name" value="Ig-like_fold"/>
</dbReference>
<keyword evidence="5" id="KW-0969">Cilium</keyword>
<dbReference type="Pfam" id="PF25249">
    <property type="entry name" value="Ig_CFAP65_7th"/>
    <property type="match status" value="2"/>
</dbReference>
<feature type="domain" description="CFAP65 seventh Ig-like" evidence="12">
    <location>
        <begin position="764"/>
        <end position="859"/>
    </location>
</feature>
<evidence type="ECO:0000259" key="8">
    <source>
        <dbReference type="Pfam" id="PF24291"/>
    </source>
</evidence>
<organism evidence="13 14">
    <name type="scientific">Chloropicon roscoffensis</name>
    <dbReference type="NCBI Taxonomy" id="1461544"/>
    <lineage>
        <taxon>Eukaryota</taxon>
        <taxon>Viridiplantae</taxon>
        <taxon>Chlorophyta</taxon>
        <taxon>Chloropicophyceae</taxon>
        <taxon>Chloropicales</taxon>
        <taxon>Chloropicaceae</taxon>
        <taxon>Chloropicon</taxon>
    </lineage>
</organism>
<evidence type="ECO:0000259" key="10">
    <source>
        <dbReference type="Pfam" id="PF24816"/>
    </source>
</evidence>
<dbReference type="GO" id="GO:0031514">
    <property type="term" value="C:motile cilium"/>
    <property type="evidence" value="ECO:0007669"/>
    <property type="project" value="UniProtKB-SubCell"/>
</dbReference>
<feature type="domain" description="CFAP65 seventh Ig-like" evidence="12">
    <location>
        <begin position="663"/>
        <end position="751"/>
    </location>
</feature>
<evidence type="ECO:0000313" key="14">
    <source>
        <dbReference type="Proteomes" id="UP001472866"/>
    </source>
</evidence>
<dbReference type="NCBIfam" id="NF012200">
    <property type="entry name" value="choice_anch_D"/>
    <property type="match status" value="1"/>
</dbReference>
<evidence type="ECO:0000259" key="12">
    <source>
        <dbReference type="Pfam" id="PF25249"/>
    </source>
</evidence>
<proteinExistence type="predicted"/>
<dbReference type="Pfam" id="PF22544">
    <property type="entry name" value="HYDIN_VesB_CFA65-like_Ig"/>
    <property type="match status" value="2"/>
</dbReference>
<dbReference type="InterPro" id="IPR057467">
    <property type="entry name" value="Ig_CFAP65_8th"/>
</dbReference>
<gene>
    <name evidence="13" type="ORF">HKI87_04g28550</name>
</gene>
<comment type="subcellular location">
    <subcellularLocation>
        <location evidence="1">Cell projection</location>
        <location evidence="1">Cilium</location>
        <location evidence="1">Flagellum</location>
    </subcellularLocation>
    <subcellularLocation>
        <location evidence="2">Cytoplasm</location>
    </subcellularLocation>
</comment>
<evidence type="ECO:0000256" key="4">
    <source>
        <dbReference type="ARBA" id="ARBA00022846"/>
    </source>
</evidence>
<dbReference type="Pfam" id="PF24507">
    <property type="entry name" value="Ig_CFAP65_4th"/>
    <property type="match status" value="1"/>
</dbReference>
<dbReference type="InterPro" id="IPR008962">
    <property type="entry name" value="PapD-like_sf"/>
</dbReference>
<dbReference type="Pfam" id="PF25248">
    <property type="entry name" value="Ig_CFAP65_8th"/>
    <property type="match status" value="1"/>
</dbReference>
<feature type="domain" description="HYDIN/VesB/CFA65-like Ig-like" evidence="7">
    <location>
        <begin position="133"/>
        <end position="217"/>
    </location>
</feature>
<accession>A0AAX4P5L3</accession>
<reference evidence="13 14" key="1">
    <citation type="submission" date="2024-03" db="EMBL/GenBank/DDBJ databases">
        <title>Complete genome sequence of the green alga Chloropicon roscoffensis RCC1871.</title>
        <authorList>
            <person name="Lemieux C."/>
            <person name="Pombert J.-F."/>
            <person name="Otis C."/>
            <person name="Turmel M."/>
        </authorList>
    </citation>
    <scope>NUCLEOTIDE SEQUENCE [LARGE SCALE GENOMIC DNA]</scope>
    <source>
        <strain evidence="13 14">RCC1871</strain>
    </source>
</reference>
<sequence length="1632" mass="181356">MGKGSESGGTTRNSVMVPEFTDFLPRDDRIACYGIDCADILEWRMWTPGGEYQLNLNMKNVSTKPLKLKYKLPATKYFSMDFPDPIKLSPGMSFAVKVTFRPVKKETYDDYIEFITATGGFRIPIRATLPLVKLQVPAQLHFGYVPANEVASKSFVIKNAGEIGIHYKWKLNEPFCVEPAEGYLDPKKSASVTATFKPEDASVFVAQAVCTLQDGERVASLKVVGVGKYSHISLETNLVDFDSVLVGHSATRVVRLSNHSVTDAAYAIQRKDKEHDRVFRIAPTKGRLRPSQYENVSVTYTPNASGVFSSETFVFTTASGNAVSLCCRGSAVSPEVRVSTEFLNFGNTKAGDQLSRTFYIDNLSGVPVLFQIMAEKDSAFRFSRTYGECAAHSQVHVSVTFTPQEAANYWKRIYILVHDCQPLYINLIGTCYDEKRRPPPFHRRHVEAYLAHSSRGKVPTLDEMSAAVDAMATMAKRGDTRALDVPRTPLPGTASDAEVANEYQDWGEFFNGHDPARALSINESEIDYGACSHLRMSEYRTIVVTNNTDHKLTACWLLPDDPSKDGGDKVRRQPVFQVFPDSSDIKPRSSVKFKAQFRPTKENQYYCQTLECLAFLKSQRNFRLVSGEKLLPPWTASVQARGHTFYGNVEEFLPRANFLTRKLNFPPCPIGCSVYLTTVLRNNGDTPVKFEFQDSLHSLEKNILVKPRVGIVPSGGSQIIGLCFSAHEARVYNESLLCVLNDSPRSAIELHLAASGNVPSVITEKNLYFKPTCVGALSHRKMEIQNASRIPVRFAWSIPDKAQGIFSVEPQFGILRGNEKSQVTWTMIPNKLKKFETRVSCGITSAQEASVGTSRAESVNTVTLLGEGTEGEIVSDPRQIDFGTVCIGKRYTQTLTLLNQAAGVLAYDLDPVLSSGSTVALEDVPSVEISESTGILPARAFKTVDVSILATKQGSYEFDLKCYGTAGQKVVKSSVHAPHPLLTTRLKAHAAYPTMQITDLKGRMFEKRFLWDFCGIGHINKELSSDLLPSEVELNCMREKEVVTTEYALSKLPPISLQLGAEEEGEDDTVVFIEFTNTGGLPTEFKFHFQNDAEVEVENWIDVGEPQTEEGKHHSKIIENKIFDVQPRTGVLNAGQTTVIKITYTHQEFGYHELPVLLYIKDGRRINLHLKGETILKEDMRTALPQRHVFNPVLIGDEKPPTQVFTLHNKGVCEVPFFFETEGLAKFREENYGCDVFEFLDSDGIIPVNGVSNIRCIFRPLEHKEYSVELPVILGDGTKNVVTFCGQGLHPSRREDAASARVPSLLPSTELPGFHVTPHLITYDHLGSVSIEHLDFSNVRGGSVRTKILAIKSNSPERLKFSWYIEEATDILGENLSISPKDGVVEPGQVALCRVRFDAMTEPIVCSTRIKCLLESLESSDVAQMESDENNGEAEEIIVEHPPPDKRLSKKRGERAGVYEGITFSTRMKFERLNDLYTARFDQDTREEEEQEAGSSPQEPQLIYVGIDVSVLPEEHISVADLSAELEKLSGGEASAEDATREAEGEAEAGGLWGAVEGILGNLCLEIVNDEAVSTSLAKLKQQQESVYKKLLAEQPVEEEPEEGPPLTGKLHDFVKFVLDSAVFQIIEEEMH</sequence>
<dbReference type="InterPro" id="IPR058536">
    <property type="entry name" value="Ig_CFAP65_4th"/>
</dbReference>
<keyword evidence="6" id="KW-0966">Cell projection</keyword>
<dbReference type="PANTHER" id="PTHR46127:SF1">
    <property type="entry name" value="CILIA- AND FLAGELLA-ASSOCIATED PROTEIN 65"/>
    <property type="match status" value="1"/>
</dbReference>
<evidence type="ECO:0000256" key="2">
    <source>
        <dbReference type="ARBA" id="ARBA00004496"/>
    </source>
</evidence>
<dbReference type="InterPro" id="IPR057470">
    <property type="entry name" value="Ig_CFAP65_7th"/>
</dbReference>
<evidence type="ECO:0000256" key="1">
    <source>
        <dbReference type="ARBA" id="ARBA00004230"/>
    </source>
</evidence>
<feature type="domain" description="HYDIN/VesB/CFA65-like Ig-like" evidence="7">
    <location>
        <begin position="232"/>
        <end position="328"/>
    </location>
</feature>
<dbReference type="Pfam" id="PF24816">
    <property type="entry name" value="Ig_CFAP65__9th"/>
    <property type="match status" value="1"/>
</dbReference>
<dbReference type="Proteomes" id="UP001472866">
    <property type="component" value="Chromosome 04"/>
</dbReference>
<evidence type="ECO:0000313" key="13">
    <source>
        <dbReference type="EMBL" id="WZN61320.1"/>
    </source>
</evidence>
<dbReference type="SUPFAM" id="SSF49354">
    <property type="entry name" value="PapD-like"/>
    <property type="match status" value="1"/>
</dbReference>
<evidence type="ECO:0000259" key="9">
    <source>
        <dbReference type="Pfam" id="PF24507"/>
    </source>
</evidence>
<evidence type="ECO:0000256" key="3">
    <source>
        <dbReference type="ARBA" id="ARBA00022490"/>
    </source>
</evidence>
<dbReference type="Pfam" id="PF24771">
    <property type="entry name" value="Ig_CFAP74_1st"/>
    <property type="match status" value="1"/>
</dbReference>
<feature type="domain" description="CFAP65-like ninth Ig-like" evidence="10">
    <location>
        <begin position="993"/>
        <end position="1172"/>
    </location>
</feature>
<dbReference type="Pfam" id="PF24291">
    <property type="entry name" value="Ig_CFAP65"/>
    <property type="match status" value="1"/>
</dbReference>
<keyword evidence="14" id="KW-1185">Reference proteome</keyword>
<evidence type="ECO:0000259" key="7">
    <source>
        <dbReference type="Pfam" id="PF22544"/>
    </source>
</evidence>
<keyword evidence="3" id="KW-0963">Cytoplasm</keyword>
<name>A0AAX4P5L3_9CHLO</name>
<evidence type="ECO:0000256" key="6">
    <source>
        <dbReference type="ARBA" id="ARBA00023273"/>
    </source>
</evidence>
<feature type="domain" description="CFAP65 tenth Ig-like" evidence="8">
    <location>
        <begin position="1180"/>
        <end position="1292"/>
    </location>
</feature>
<dbReference type="InterPro" id="IPR053879">
    <property type="entry name" value="HYDIN_VesB_CFA65-like_Ig"/>
</dbReference>
<dbReference type="InterPro" id="IPR052614">
    <property type="entry name" value="CFAP65"/>
</dbReference>